<protein>
    <submittedName>
        <fullName evidence="2">Predicted protein</fullName>
    </submittedName>
</protein>
<gene>
    <name evidence="2" type="ORF">LACBIDRAFT_299130</name>
</gene>
<evidence type="ECO:0000256" key="1">
    <source>
        <dbReference type="SAM" id="MobiDB-lite"/>
    </source>
</evidence>
<evidence type="ECO:0000313" key="2">
    <source>
        <dbReference type="EMBL" id="EDR07324.1"/>
    </source>
</evidence>
<dbReference type="KEGG" id="lbc:LACBIDRAFT_299130"/>
<dbReference type="AlphaFoldDB" id="B0DE47"/>
<keyword evidence="3" id="KW-1185">Reference proteome</keyword>
<reference evidence="2 3" key="1">
    <citation type="journal article" date="2008" name="Nature">
        <title>The genome of Laccaria bicolor provides insights into mycorrhizal symbiosis.</title>
        <authorList>
            <person name="Martin F."/>
            <person name="Aerts A."/>
            <person name="Ahren D."/>
            <person name="Brun A."/>
            <person name="Danchin E.G.J."/>
            <person name="Duchaussoy F."/>
            <person name="Gibon J."/>
            <person name="Kohler A."/>
            <person name="Lindquist E."/>
            <person name="Pereda V."/>
            <person name="Salamov A."/>
            <person name="Shapiro H.J."/>
            <person name="Wuyts J."/>
            <person name="Blaudez D."/>
            <person name="Buee M."/>
            <person name="Brokstein P."/>
            <person name="Canbaeck B."/>
            <person name="Cohen D."/>
            <person name="Courty P.E."/>
            <person name="Coutinho P.M."/>
            <person name="Delaruelle C."/>
            <person name="Detter J.C."/>
            <person name="Deveau A."/>
            <person name="DiFazio S."/>
            <person name="Duplessis S."/>
            <person name="Fraissinet-Tachet L."/>
            <person name="Lucic E."/>
            <person name="Frey-Klett P."/>
            <person name="Fourrey C."/>
            <person name="Feussner I."/>
            <person name="Gay G."/>
            <person name="Grimwood J."/>
            <person name="Hoegger P.J."/>
            <person name="Jain P."/>
            <person name="Kilaru S."/>
            <person name="Labbe J."/>
            <person name="Lin Y.C."/>
            <person name="Legue V."/>
            <person name="Le Tacon F."/>
            <person name="Marmeisse R."/>
            <person name="Melayah D."/>
            <person name="Montanini B."/>
            <person name="Muratet M."/>
            <person name="Nehls U."/>
            <person name="Niculita-Hirzel H."/>
            <person name="Oudot-Le Secq M.P."/>
            <person name="Peter M."/>
            <person name="Quesneville H."/>
            <person name="Rajashekar B."/>
            <person name="Reich M."/>
            <person name="Rouhier N."/>
            <person name="Schmutz J."/>
            <person name="Yin T."/>
            <person name="Chalot M."/>
            <person name="Henrissat B."/>
            <person name="Kuees U."/>
            <person name="Lucas S."/>
            <person name="Van de Peer Y."/>
            <person name="Podila G.K."/>
            <person name="Polle A."/>
            <person name="Pukkila P.J."/>
            <person name="Richardson P.M."/>
            <person name="Rouze P."/>
            <person name="Sanders I.R."/>
            <person name="Stajich J.E."/>
            <person name="Tunlid A."/>
            <person name="Tuskan G."/>
            <person name="Grigoriev I.V."/>
        </authorList>
    </citation>
    <scope>NUCLEOTIDE SEQUENCE [LARGE SCALE GENOMIC DNA]</scope>
    <source>
        <strain evidence="3">S238N-H82 / ATCC MYA-4686</strain>
    </source>
</reference>
<feature type="compositionally biased region" description="Basic residues" evidence="1">
    <location>
        <begin position="1"/>
        <end position="15"/>
    </location>
</feature>
<dbReference type="Proteomes" id="UP000001194">
    <property type="component" value="Unassembled WGS sequence"/>
</dbReference>
<feature type="region of interest" description="Disordered" evidence="1">
    <location>
        <begin position="1"/>
        <end position="24"/>
    </location>
</feature>
<accession>B0DE47</accession>
<organism evidence="3">
    <name type="scientific">Laccaria bicolor (strain S238N-H82 / ATCC MYA-4686)</name>
    <name type="common">Bicoloured deceiver</name>
    <name type="synonym">Laccaria laccata var. bicolor</name>
    <dbReference type="NCBI Taxonomy" id="486041"/>
    <lineage>
        <taxon>Eukaryota</taxon>
        <taxon>Fungi</taxon>
        <taxon>Dikarya</taxon>
        <taxon>Basidiomycota</taxon>
        <taxon>Agaricomycotina</taxon>
        <taxon>Agaricomycetes</taxon>
        <taxon>Agaricomycetidae</taxon>
        <taxon>Agaricales</taxon>
        <taxon>Agaricineae</taxon>
        <taxon>Hydnangiaceae</taxon>
        <taxon>Laccaria</taxon>
    </lineage>
</organism>
<proteinExistence type="predicted"/>
<name>B0DE47_LACBS</name>
<sequence>MKHSKTKHTPLRRKTTSQSSFSALLPHRTTRSILPAPLRPIYAFAEWSGVPNEI</sequence>
<dbReference type="RefSeq" id="XP_001882255.1">
    <property type="nucleotide sequence ID" value="XM_001882220.1"/>
</dbReference>
<dbReference type="InParanoid" id="B0DE47"/>
<dbReference type="EMBL" id="DS547105">
    <property type="protein sequence ID" value="EDR07324.1"/>
    <property type="molecule type" value="Genomic_DNA"/>
</dbReference>
<dbReference type="HOGENOM" id="CLU_3050720_0_0_1"/>
<dbReference type="GeneID" id="6077744"/>
<evidence type="ECO:0000313" key="3">
    <source>
        <dbReference type="Proteomes" id="UP000001194"/>
    </source>
</evidence>